<feature type="compositionally biased region" description="Basic and acidic residues" evidence="5">
    <location>
        <begin position="45"/>
        <end position="59"/>
    </location>
</feature>
<dbReference type="SMART" id="SM00487">
    <property type="entry name" value="DEXDc"/>
    <property type="match status" value="1"/>
</dbReference>
<dbReference type="InterPro" id="IPR027417">
    <property type="entry name" value="P-loop_NTPase"/>
</dbReference>
<reference evidence="7" key="1">
    <citation type="submission" date="2023-03" db="EMBL/GenBank/DDBJ databases">
        <title>Massive genome expansion in bonnet fungi (Mycena s.s.) driven by repeated elements and novel gene families across ecological guilds.</title>
        <authorList>
            <consortium name="Lawrence Berkeley National Laboratory"/>
            <person name="Harder C.B."/>
            <person name="Miyauchi S."/>
            <person name="Viragh M."/>
            <person name="Kuo A."/>
            <person name="Thoen E."/>
            <person name="Andreopoulos B."/>
            <person name="Lu D."/>
            <person name="Skrede I."/>
            <person name="Drula E."/>
            <person name="Henrissat B."/>
            <person name="Morin E."/>
            <person name="Kohler A."/>
            <person name="Barry K."/>
            <person name="LaButti K."/>
            <person name="Morin E."/>
            <person name="Salamov A."/>
            <person name="Lipzen A."/>
            <person name="Mereny Z."/>
            <person name="Hegedus B."/>
            <person name="Baldrian P."/>
            <person name="Stursova M."/>
            <person name="Weitz H."/>
            <person name="Taylor A."/>
            <person name="Grigoriev I.V."/>
            <person name="Nagy L.G."/>
            <person name="Martin F."/>
            <person name="Kauserud H."/>
        </authorList>
    </citation>
    <scope>NUCLEOTIDE SEQUENCE</scope>
    <source>
        <strain evidence="7">CBHHK200</strain>
    </source>
</reference>
<dbReference type="GO" id="GO:0004386">
    <property type="term" value="F:helicase activity"/>
    <property type="evidence" value="ECO:0007669"/>
    <property type="project" value="UniProtKB-KW"/>
</dbReference>
<organism evidence="7 8">
    <name type="scientific">Mycena alexandri</name>
    <dbReference type="NCBI Taxonomy" id="1745969"/>
    <lineage>
        <taxon>Eukaryota</taxon>
        <taxon>Fungi</taxon>
        <taxon>Dikarya</taxon>
        <taxon>Basidiomycota</taxon>
        <taxon>Agaricomycotina</taxon>
        <taxon>Agaricomycetes</taxon>
        <taxon>Agaricomycetidae</taxon>
        <taxon>Agaricales</taxon>
        <taxon>Marasmiineae</taxon>
        <taxon>Mycenaceae</taxon>
        <taxon>Mycena</taxon>
    </lineage>
</organism>
<feature type="region of interest" description="Disordered" evidence="5">
    <location>
        <begin position="120"/>
        <end position="159"/>
    </location>
</feature>
<dbReference type="PANTHER" id="PTHR18934:SF99">
    <property type="entry name" value="ATP-DEPENDENT RNA HELICASE DHX37-RELATED"/>
    <property type="match status" value="1"/>
</dbReference>
<name>A0AAD6WRZ5_9AGAR</name>
<proteinExistence type="predicted"/>
<evidence type="ECO:0000259" key="6">
    <source>
        <dbReference type="PROSITE" id="PS51192"/>
    </source>
</evidence>
<sequence length="453" mass="50053">MPTVNKCTQSKCKALISYSGPKTPKTCESCRDFSRRRHAAKRKRYQEAKEAEATQKRALVDAPHAGRNLRVPEVVGTNGDSPNVFPPPTNNSAPEPEVNEDPKKAVLFTDQQSIFDESSAHVDVQPKETSTHPAPDASPTDLKRPRKRPRTSRALDPVQEERTRLPIAQARDEVVHNIAQHDVVVIIGETGSGKSTQVPQYLLEARFAKAGLIGVAEPCAATTAMLASRVTIEQGTLPSGLVGYVIPFEKSHGPETSNSQPLDPLLSRYAVLIIDDAHKRTLPTDLLLANVKRILRVRNNEERAQVKGKEREKERNPLKVVIMGATPDTEEFSRFFLSSNPQIIHIKERQHPVKIFHVAQDQPDHIGAAVRAFFQVHVGQPSGDVLIFLPGAQDIELVRNSIHLLARKLPPGHDGLLLVSICAALTGAQLRRTFDEAPRNTDTSQLFQLLSLF</sequence>
<keyword evidence="2 7" id="KW-0378">Hydrolase</keyword>
<dbReference type="PANTHER" id="PTHR18934">
    <property type="entry name" value="ATP-DEPENDENT RNA HELICASE"/>
    <property type="match status" value="1"/>
</dbReference>
<dbReference type="SUPFAM" id="SSF52540">
    <property type="entry name" value="P-loop containing nucleoside triphosphate hydrolases"/>
    <property type="match status" value="1"/>
</dbReference>
<feature type="compositionally biased region" description="Basic and acidic residues" evidence="5">
    <location>
        <begin position="120"/>
        <end position="130"/>
    </location>
</feature>
<feature type="region of interest" description="Disordered" evidence="5">
    <location>
        <begin position="38"/>
        <end position="101"/>
    </location>
</feature>
<protein>
    <submittedName>
        <fullName evidence="7">P-loop containing nucleoside triphosphate hydrolase protein</fullName>
    </submittedName>
</protein>
<dbReference type="EMBL" id="JARJCM010000162">
    <property type="protein sequence ID" value="KAJ7024923.1"/>
    <property type="molecule type" value="Genomic_DNA"/>
</dbReference>
<keyword evidence="3" id="KW-0347">Helicase</keyword>
<dbReference type="Gene3D" id="3.40.50.300">
    <property type="entry name" value="P-loop containing nucleotide triphosphate hydrolases"/>
    <property type="match status" value="2"/>
</dbReference>
<evidence type="ECO:0000256" key="2">
    <source>
        <dbReference type="ARBA" id="ARBA00022801"/>
    </source>
</evidence>
<evidence type="ECO:0000313" key="7">
    <source>
        <dbReference type="EMBL" id="KAJ7024923.1"/>
    </source>
</evidence>
<keyword evidence="1" id="KW-0547">Nucleotide-binding</keyword>
<dbReference type="GO" id="GO:0005524">
    <property type="term" value="F:ATP binding"/>
    <property type="evidence" value="ECO:0007669"/>
    <property type="project" value="UniProtKB-KW"/>
</dbReference>
<evidence type="ECO:0000256" key="5">
    <source>
        <dbReference type="SAM" id="MobiDB-lite"/>
    </source>
</evidence>
<dbReference type="Proteomes" id="UP001218188">
    <property type="component" value="Unassembled WGS sequence"/>
</dbReference>
<keyword evidence="8" id="KW-1185">Reference proteome</keyword>
<accession>A0AAD6WRZ5</accession>
<dbReference type="InterPro" id="IPR014001">
    <property type="entry name" value="Helicase_ATP-bd"/>
</dbReference>
<dbReference type="GO" id="GO:0003723">
    <property type="term" value="F:RNA binding"/>
    <property type="evidence" value="ECO:0007669"/>
    <property type="project" value="TreeGrafter"/>
</dbReference>
<dbReference type="GO" id="GO:0016787">
    <property type="term" value="F:hydrolase activity"/>
    <property type="evidence" value="ECO:0007669"/>
    <property type="project" value="UniProtKB-KW"/>
</dbReference>
<keyword evidence="4" id="KW-0067">ATP-binding</keyword>
<dbReference type="PROSITE" id="PS51192">
    <property type="entry name" value="HELICASE_ATP_BIND_1"/>
    <property type="match status" value="1"/>
</dbReference>
<dbReference type="AlphaFoldDB" id="A0AAD6WRZ5"/>
<dbReference type="GO" id="GO:0005730">
    <property type="term" value="C:nucleolus"/>
    <property type="evidence" value="ECO:0007669"/>
    <property type="project" value="TreeGrafter"/>
</dbReference>
<dbReference type="GO" id="GO:0000462">
    <property type="term" value="P:maturation of SSU-rRNA from tricistronic rRNA transcript (SSU-rRNA, 5.8S rRNA, LSU-rRNA)"/>
    <property type="evidence" value="ECO:0007669"/>
    <property type="project" value="TreeGrafter"/>
</dbReference>
<evidence type="ECO:0000313" key="8">
    <source>
        <dbReference type="Proteomes" id="UP001218188"/>
    </source>
</evidence>
<evidence type="ECO:0000256" key="1">
    <source>
        <dbReference type="ARBA" id="ARBA00022741"/>
    </source>
</evidence>
<feature type="domain" description="Helicase ATP-binding" evidence="6">
    <location>
        <begin position="175"/>
        <end position="345"/>
    </location>
</feature>
<evidence type="ECO:0000256" key="3">
    <source>
        <dbReference type="ARBA" id="ARBA00022806"/>
    </source>
</evidence>
<comment type="caution">
    <text evidence="7">The sequence shown here is derived from an EMBL/GenBank/DDBJ whole genome shotgun (WGS) entry which is preliminary data.</text>
</comment>
<evidence type="ECO:0000256" key="4">
    <source>
        <dbReference type="ARBA" id="ARBA00022840"/>
    </source>
</evidence>
<gene>
    <name evidence="7" type="ORF">C8F04DRAFT_1239432</name>
</gene>